<accession>A0A1M5R0M3</accession>
<dbReference type="STRING" id="1123382.SAMN02745221_01906"/>
<sequence length="88" mass="10592">MMNQNLEREKLIMILKKQPKFTVRIKNSQGEEREYFNINIGLENNKLELFGLFDLDVSQCSFDFYGEGRHLCTIYPENSDYVWIKIYM</sequence>
<gene>
    <name evidence="1" type="ORF">SAMN02745221_01906</name>
</gene>
<name>A0A1M5R0M3_9FIRM</name>
<dbReference type="RefSeq" id="WP_073093217.1">
    <property type="nucleotide sequence ID" value="NZ_FQWY01000041.1"/>
</dbReference>
<organism evidence="1 2">
    <name type="scientific">Thermosyntropha lipolytica DSM 11003</name>
    <dbReference type="NCBI Taxonomy" id="1123382"/>
    <lineage>
        <taxon>Bacteria</taxon>
        <taxon>Bacillati</taxon>
        <taxon>Bacillota</taxon>
        <taxon>Clostridia</taxon>
        <taxon>Eubacteriales</taxon>
        <taxon>Syntrophomonadaceae</taxon>
        <taxon>Thermosyntropha</taxon>
    </lineage>
</organism>
<keyword evidence="2" id="KW-1185">Reference proteome</keyword>
<evidence type="ECO:0000313" key="2">
    <source>
        <dbReference type="Proteomes" id="UP000242329"/>
    </source>
</evidence>
<evidence type="ECO:0000313" key="1">
    <source>
        <dbReference type="EMBL" id="SHH19656.1"/>
    </source>
</evidence>
<reference evidence="2" key="1">
    <citation type="submission" date="2016-11" db="EMBL/GenBank/DDBJ databases">
        <authorList>
            <person name="Varghese N."/>
            <person name="Submissions S."/>
        </authorList>
    </citation>
    <scope>NUCLEOTIDE SEQUENCE [LARGE SCALE GENOMIC DNA]</scope>
    <source>
        <strain evidence="2">DSM 11003</strain>
    </source>
</reference>
<protein>
    <submittedName>
        <fullName evidence="1">Uncharacterized protein</fullName>
    </submittedName>
</protein>
<proteinExistence type="predicted"/>
<dbReference type="EMBL" id="FQWY01000041">
    <property type="protein sequence ID" value="SHH19656.1"/>
    <property type="molecule type" value="Genomic_DNA"/>
</dbReference>
<dbReference type="AlphaFoldDB" id="A0A1M5R0M3"/>
<dbReference type="Proteomes" id="UP000242329">
    <property type="component" value="Unassembled WGS sequence"/>
</dbReference>